<dbReference type="EMBL" id="ACZL01000014">
    <property type="protein sequence ID" value="EHI56032.1"/>
    <property type="molecule type" value="Genomic_DNA"/>
</dbReference>
<dbReference type="HAMAP" id="MF_00161">
    <property type="entry name" value="LspA"/>
    <property type="match status" value="1"/>
</dbReference>
<dbReference type="Proteomes" id="UP000003011">
    <property type="component" value="Unassembled WGS sequence"/>
</dbReference>
<dbReference type="OrthoDB" id="9810259at2"/>
<comment type="similarity">
    <text evidence="1 9 10">Belongs to the peptidase A8 family.</text>
</comment>
<comment type="function">
    <text evidence="9">This protein specifically catalyzes the removal of signal peptides from prolipoproteins.</text>
</comment>
<keyword evidence="5 9" id="KW-0064">Aspartyl protease</keyword>
<dbReference type="InterPro" id="IPR001872">
    <property type="entry name" value="Peptidase_A8"/>
</dbReference>
<feature type="region of interest" description="Disordered" evidence="11">
    <location>
        <begin position="166"/>
        <end position="194"/>
    </location>
</feature>
<organism evidence="12 13">
    <name type="scientific">Johnsonella ignava ATCC 51276</name>
    <dbReference type="NCBI Taxonomy" id="679200"/>
    <lineage>
        <taxon>Bacteria</taxon>
        <taxon>Bacillati</taxon>
        <taxon>Bacillota</taxon>
        <taxon>Clostridia</taxon>
        <taxon>Lachnospirales</taxon>
        <taxon>Lachnospiraceae</taxon>
        <taxon>Johnsonella</taxon>
    </lineage>
</organism>
<evidence type="ECO:0000256" key="1">
    <source>
        <dbReference type="ARBA" id="ARBA00006139"/>
    </source>
</evidence>
<feature type="active site" evidence="9">
    <location>
        <position position="121"/>
    </location>
</feature>
<keyword evidence="3 9" id="KW-0645">Protease</keyword>
<keyword evidence="8 9" id="KW-0472">Membrane</keyword>
<evidence type="ECO:0000256" key="11">
    <source>
        <dbReference type="SAM" id="MobiDB-lite"/>
    </source>
</evidence>
<evidence type="ECO:0000256" key="7">
    <source>
        <dbReference type="ARBA" id="ARBA00022989"/>
    </source>
</evidence>
<dbReference type="EC" id="3.4.23.36" evidence="9"/>
<feature type="compositionally biased region" description="Basic and acidic residues" evidence="11">
    <location>
        <begin position="176"/>
        <end position="194"/>
    </location>
</feature>
<keyword evidence="13" id="KW-1185">Reference proteome</keyword>
<dbReference type="GO" id="GO:0005886">
    <property type="term" value="C:plasma membrane"/>
    <property type="evidence" value="ECO:0007669"/>
    <property type="project" value="UniProtKB-SubCell"/>
</dbReference>
<evidence type="ECO:0000256" key="4">
    <source>
        <dbReference type="ARBA" id="ARBA00022692"/>
    </source>
</evidence>
<feature type="transmembrane region" description="Helical" evidence="9">
    <location>
        <begin position="131"/>
        <end position="155"/>
    </location>
</feature>
<comment type="caution">
    <text evidence="12">The sequence shown here is derived from an EMBL/GenBank/DDBJ whole genome shotgun (WGS) entry which is preliminary data.</text>
</comment>
<dbReference type="STRING" id="679200.HMPREF9333_00814"/>
<evidence type="ECO:0000256" key="2">
    <source>
        <dbReference type="ARBA" id="ARBA00022475"/>
    </source>
</evidence>
<comment type="caution">
    <text evidence="9">Lacks conserved residue(s) required for the propagation of feature annotation.</text>
</comment>
<dbReference type="AlphaFoldDB" id="G5GGX4"/>
<dbReference type="NCBIfam" id="TIGR00077">
    <property type="entry name" value="lspA"/>
    <property type="match status" value="1"/>
</dbReference>
<keyword evidence="6 9" id="KW-0378">Hydrolase</keyword>
<dbReference type="PANTHER" id="PTHR33695">
    <property type="entry name" value="LIPOPROTEIN SIGNAL PEPTIDASE"/>
    <property type="match status" value="1"/>
</dbReference>
<gene>
    <name evidence="9" type="primary">lspA</name>
    <name evidence="12" type="ORF">HMPREF9333_00814</name>
</gene>
<dbReference type="PRINTS" id="PR00781">
    <property type="entry name" value="LIPOSIGPTASE"/>
</dbReference>
<evidence type="ECO:0000313" key="12">
    <source>
        <dbReference type="EMBL" id="EHI56032.1"/>
    </source>
</evidence>
<comment type="pathway">
    <text evidence="9">Protein modification; lipoprotein biosynthesis (signal peptide cleavage).</text>
</comment>
<feature type="transmembrane region" description="Helical" evidence="9">
    <location>
        <begin position="66"/>
        <end position="84"/>
    </location>
</feature>
<evidence type="ECO:0000256" key="10">
    <source>
        <dbReference type="RuleBase" id="RU004181"/>
    </source>
</evidence>
<comment type="catalytic activity">
    <reaction evidence="9">
        <text>Release of signal peptides from bacterial membrane prolipoproteins. Hydrolyzes -Xaa-Yaa-Zaa-|-(S,diacylglyceryl)Cys-, in which Xaa is hydrophobic (preferably Leu), and Yaa (Ala or Ser) and Zaa (Gly or Ala) have small, neutral side chains.</text>
        <dbReference type="EC" id="3.4.23.36"/>
    </reaction>
</comment>
<protein>
    <recommendedName>
        <fullName evidence="9">Lipoprotein signal peptidase</fullName>
        <ecNumber evidence="9">3.4.23.36</ecNumber>
    </recommendedName>
    <alternativeName>
        <fullName evidence="9">Prolipoprotein signal peptidase</fullName>
    </alternativeName>
    <alternativeName>
        <fullName evidence="9">Signal peptidase II</fullName>
        <shortName evidence="9">SPase II</shortName>
    </alternativeName>
</protein>
<dbReference type="GO" id="GO:0006508">
    <property type="term" value="P:proteolysis"/>
    <property type="evidence" value="ECO:0007669"/>
    <property type="project" value="UniProtKB-KW"/>
</dbReference>
<dbReference type="UniPathway" id="UPA00665"/>
<evidence type="ECO:0000256" key="8">
    <source>
        <dbReference type="ARBA" id="ARBA00023136"/>
    </source>
</evidence>
<dbReference type="GO" id="GO:0004190">
    <property type="term" value="F:aspartic-type endopeptidase activity"/>
    <property type="evidence" value="ECO:0007669"/>
    <property type="project" value="UniProtKB-UniRule"/>
</dbReference>
<dbReference type="PANTHER" id="PTHR33695:SF1">
    <property type="entry name" value="LIPOPROTEIN SIGNAL PEPTIDASE"/>
    <property type="match status" value="1"/>
</dbReference>
<evidence type="ECO:0000256" key="6">
    <source>
        <dbReference type="ARBA" id="ARBA00022801"/>
    </source>
</evidence>
<dbReference type="eggNOG" id="COG0597">
    <property type="taxonomic scope" value="Bacteria"/>
</dbReference>
<name>G5GGX4_9FIRM</name>
<evidence type="ECO:0000256" key="5">
    <source>
        <dbReference type="ARBA" id="ARBA00022750"/>
    </source>
</evidence>
<evidence type="ECO:0000313" key="13">
    <source>
        <dbReference type="Proteomes" id="UP000003011"/>
    </source>
</evidence>
<accession>G5GGX4</accession>
<dbReference type="PATRIC" id="fig|679200.3.peg.860"/>
<comment type="subcellular location">
    <subcellularLocation>
        <location evidence="9">Cell membrane</location>
        <topology evidence="9">Multi-pass membrane protein</topology>
    </subcellularLocation>
</comment>
<proteinExistence type="inferred from homology"/>
<sequence length="194" mass="22430">MKNKTSQYTFFILVSSLAVWLDIFTKALASKYLMSGYVYKLIPNIIEFTYVKNRGASFGILQNQMIFFYVITAAVMGMISYTIYKLPSEQKYFPFYLCILFIFSGASGNLIDRVVNGYVVDFIYFKPINFPVFNMADIYITVSVFFLFILAVFIYKEDDMAFISSKKGSDANTKSASERIEPFYEPDRNKKSKK</sequence>
<dbReference type="HOGENOM" id="CLU_083252_3_3_9"/>
<keyword evidence="7 9" id="KW-1133">Transmembrane helix</keyword>
<keyword evidence="4 9" id="KW-0812">Transmembrane</keyword>
<feature type="active site" evidence="9">
    <location>
        <position position="137"/>
    </location>
</feature>
<keyword evidence="2 9" id="KW-1003">Cell membrane</keyword>
<evidence type="ECO:0000256" key="9">
    <source>
        <dbReference type="HAMAP-Rule" id="MF_00161"/>
    </source>
</evidence>
<reference evidence="12 13" key="1">
    <citation type="submission" date="2011-08" db="EMBL/GenBank/DDBJ databases">
        <title>The Genome Sequence of Johnsonella ignava ATCC 51276.</title>
        <authorList>
            <consortium name="The Broad Institute Genome Sequencing Platform"/>
            <person name="Earl A."/>
            <person name="Ward D."/>
            <person name="Feldgarden M."/>
            <person name="Gevers D."/>
            <person name="Izard J."/>
            <person name="Blanton J.M."/>
            <person name="Baranova O.V."/>
            <person name="Dewhirst F.E."/>
            <person name="Young S.K."/>
            <person name="Zeng Q."/>
            <person name="Gargeya S."/>
            <person name="Fitzgerald M."/>
            <person name="Haas B."/>
            <person name="Abouelleil A."/>
            <person name="Alvarado L."/>
            <person name="Arachchi H.M."/>
            <person name="Berlin A."/>
            <person name="Brown A."/>
            <person name="Chapman S.B."/>
            <person name="Chen Z."/>
            <person name="Dunbar C."/>
            <person name="Freedman E."/>
            <person name="Gearin G."/>
            <person name="Gellesch M."/>
            <person name="Goldberg J."/>
            <person name="Griggs A."/>
            <person name="Gujja S."/>
            <person name="Heiman D."/>
            <person name="Howarth C."/>
            <person name="Larson L."/>
            <person name="Lui A."/>
            <person name="MacDonald P.J.P."/>
            <person name="Montmayeur A."/>
            <person name="Murphy C."/>
            <person name="Neiman D."/>
            <person name="Pearson M."/>
            <person name="Priest M."/>
            <person name="Roberts A."/>
            <person name="Saif S."/>
            <person name="Shea T."/>
            <person name="Shenoy N."/>
            <person name="Sisk P."/>
            <person name="Stolte C."/>
            <person name="Sykes S."/>
            <person name="Wortman J."/>
            <person name="Nusbaum C."/>
            <person name="Birren B."/>
        </authorList>
    </citation>
    <scope>NUCLEOTIDE SEQUENCE [LARGE SCALE GENOMIC DNA]</scope>
    <source>
        <strain evidence="12 13">ATCC 51276</strain>
    </source>
</reference>
<dbReference type="Pfam" id="PF01252">
    <property type="entry name" value="Peptidase_A8"/>
    <property type="match status" value="1"/>
</dbReference>
<evidence type="ECO:0000256" key="3">
    <source>
        <dbReference type="ARBA" id="ARBA00022670"/>
    </source>
</evidence>
<feature type="transmembrane region" description="Helical" evidence="9">
    <location>
        <begin position="93"/>
        <end position="111"/>
    </location>
</feature>